<organism evidence="1 2">
    <name type="scientific">Bythopirellula goksoeyrii</name>
    <dbReference type="NCBI Taxonomy" id="1400387"/>
    <lineage>
        <taxon>Bacteria</taxon>
        <taxon>Pseudomonadati</taxon>
        <taxon>Planctomycetota</taxon>
        <taxon>Planctomycetia</taxon>
        <taxon>Pirellulales</taxon>
        <taxon>Lacipirellulaceae</taxon>
        <taxon>Bythopirellula</taxon>
    </lineage>
</organism>
<gene>
    <name evidence="1" type="ORF">Pr1d_35790</name>
</gene>
<proteinExistence type="predicted"/>
<evidence type="ECO:0000313" key="2">
    <source>
        <dbReference type="Proteomes" id="UP000323917"/>
    </source>
</evidence>
<keyword evidence="2" id="KW-1185">Reference proteome</keyword>
<reference evidence="1 2" key="1">
    <citation type="submission" date="2019-08" db="EMBL/GenBank/DDBJ databases">
        <title>Deep-cultivation of Planctomycetes and their phenomic and genomic characterization uncovers novel biology.</title>
        <authorList>
            <person name="Wiegand S."/>
            <person name="Jogler M."/>
            <person name="Boedeker C."/>
            <person name="Pinto D."/>
            <person name="Vollmers J."/>
            <person name="Rivas-Marin E."/>
            <person name="Kohn T."/>
            <person name="Peeters S.H."/>
            <person name="Heuer A."/>
            <person name="Rast P."/>
            <person name="Oberbeckmann S."/>
            <person name="Bunk B."/>
            <person name="Jeske O."/>
            <person name="Meyerdierks A."/>
            <person name="Storesund J.E."/>
            <person name="Kallscheuer N."/>
            <person name="Luecker S."/>
            <person name="Lage O.M."/>
            <person name="Pohl T."/>
            <person name="Merkel B.J."/>
            <person name="Hornburger P."/>
            <person name="Mueller R.-W."/>
            <person name="Bruemmer F."/>
            <person name="Labrenz M."/>
            <person name="Spormann A.M."/>
            <person name="Op den Camp H."/>
            <person name="Overmann J."/>
            <person name="Amann R."/>
            <person name="Jetten M.S.M."/>
            <person name="Mascher T."/>
            <person name="Medema M.H."/>
            <person name="Devos D.P."/>
            <person name="Kaster A.-K."/>
            <person name="Ovreas L."/>
            <person name="Rohde M."/>
            <person name="Galperin M.Y."/>
            <person name="Jogler C."/>
        </authorList>
    </citation>
    <scope>NUCLEOTIDE SEQUENCE [LARGE SCALE GENOMIC DNA]</scope>
    <source>
        <strain evidence="1 2">Pr1d</strain>
    </source>
</reference>
<evidence type="ECO:0000313" key="1">
    <source>
        <dbReference type="EMBL" id="QEG36267.1"/>
    </source>
</evidence>
<dbReference type="KEGG" id="bgok:Pr1d_35790"/>
<sequence length="60" mass="6466">MEFGEITDLEGLGPLYNSPGESMNYTWRVLACDLNSLPGYAPILRIGQGVATVIIGHLCV</sequence>
<dbReference type="AlphaFoldDB" id="A0A5B9QB56"/>
<accession>A0A5B9QB56</accession>
<dbReference type="Proteomes" id="UP000323917">
    <property type="component" value="Chromosome"/>
</dbReference>
<protein>
    <submittedName>
        <fullName evidence="1">Uncharacterized protein</fullName>
    </submittedName>
</protein>
<dbReference type="EMBL" id="CP042913">
    <property type="protein sequence ID" value="QEG36267.1"/>
    <property type="molecule type" value="Genomic_DNA"/>
</dbReference>
<name>A0A5B9QB56_9BACT</name>